<gene>
    <name evidence="2" type="ORF">R0H02_25300</name>
</gene>
<feature type="region of interest" description="Disordered" evidence="1">
    <location>
        <begin position="59"/>
        <end position="78"/>
    </location>
</feature>
<evidence type="ECO:0000313" key="2">
    <source>
        <dbReference type="EMBL" id="MDV2865764.1"/>
    </source>
</evidence>
<reference evidence="2 3" key="1">
    <citation type="submission" date="2023-10" db="EMBL/GenBank/DDBJ databases">
        <title>Phytobacter spp. The emergence of a new genus of hospital-origin enterobacteria encoding carbapenemases in Argentina.</title>
        <authorList>
            <person name="Vay C."/>
            <person name="Almuzara M."/>
            <person name="Traglia G.M."/>
            <person name="Campos J."/>
        </authorList>
    </citation>
    <scope>NUCLEOTIDE SEQUENCE [LARGE SCALE GENOMIC DNA]</scope>
    <source>
        <strain evidence="2 3">CVMA36</strain>
    </source>
</reference>
<dbReference type="EMBL" id="JAWJAC010000027">
    <property type="protein sequence ID" value="MDV2865764.1"/>
    <property type="molecule type" value="Genomic_DNA"/>
</dbReference>
<dbReference type="Proteomes" id="UP001286589">
    <property type="component" value="Unassembled WGS sequence"/>
</dbReference>
<dbReference type="AlphaFoldDB" id="A0AB35S372"/>
<sequence>MKLAYSLANFFITYTITQTNVHNHSRSIYAQILNENSYDYNSTVMFVWRHDEEIANKYDASQRTDSKKGALAPFSIQN</sequence>
<proteinExistence type="predicted"/>
<evidence type="ECO:0000256" key="1">
    <source>
        <dbReference type="SAM" id="MobiDB-lite"/>
    </source>
</evidence>
<dbReference type="RefSeq" id="WP_229222744.1">
    <property type="nucleotide sequence ID" value="NZ_JAWJAC010000027.1"/>
</dbReference>
<evidence type="ECO:0000313" key="3">
    <source>
        <dbReference type="Proteomes" id="UP001286589"/>
    </source>
</evidence>
<feature type="compositionally biased region" description="Basic and acidic residues" evidence="1">
    <location>
        <begin position="59"/>
        <end position="68"/>
    </location>
</feature>
<name>A0AB35S372_9ENTR</name>
<keyword evidence="3" id="KW-1185">Reference proteome</keyword>
<organism evidence="2 3">
    <name type="scientific">Phytobacter ursingii</name>
    <dbReference type="NCBI Taxonomy" id="1972431"/>
    <lineage>
        <taxon>Bacteria</taxon>
        <taxon>Pseudomonadati</taxon>
        <taxon>Pseudomonadota</taxon>
        <taxon>Gammaproteobacteria</taxon>
        <taxon>Enterobacterales</taxon>
        <taxon>Enterobacteriaceae</taxon>
        <taxon>Phytobacter</taxon>
    </lineage>
</organism>
<accession>A0AB35S372</accession>
<comment type="caution">
    <text evidence="2">The sequence shown here is derived from an EMBL/GenBank/DDBJ whole genome shotgun (WGS) entry which is preliminary data.</text>
</comment>
<protein>
    <submittedName>
        <fullName evidence="2">Uncharacterized protein</fullName>
    </submittedName>
</protein>